<evidence type="ECO:0000256" key="4">
    <source>
        <dbReference type="SAM" id="MobiDB-lite"/>
    </source>
</evidence>
<dbReference type="PANTHER" id="PTHR31001:SF56">
    <property type="entry name" value="ZN(2)-C6 FUNGAL-TYPE DOMAIN-CONTAINING PROTEIN"/>
    <property type="match status" value="1"/>
</dbReference>
<dbReference type="PROSITE" id="PS50048">
    <property type="entry name" value="ZN2_CY6_FUNGAL_2"/>
    <property type="match status" value="1"/>
</dbReference>
<keyword evidence="2" id="KW-0479">Metal-binding</keyword>
<dbReference type="InterPro" id="IPR001138">
    <property type="entry name" value="Zn2Cys6_DnaBD"/>
</dbReference>
<proteinExistence type="predicted"/>
<dbReference type="GO" id="GO:0006351">
    <property type="term" value="P:DNA-templated transcription"/>
    <property type="evidence" value="ECO:0007669"/>
    <property type="project" value="InterPro"/>
</dbReference>
<dbReference type="CDD" id="cd12148">
    <property type="entry name" value="fungal_TF_MHR"/>
    <property type="match status" value="2"/>
</dbReference>
<dbReference type="eggNOG" id="ENOG502RYE1">
    <property type="taxonomic scope" value="Eukaryota"/>
</dbReference>
<comment type="subcellular location">
    <subcellularLocation>
        <location evidence="1">Nucleus</location>
    </subcellularLocation>
</comment>
<dbReference type="Pfam" id="PF04082">
    <property type="entry name" value="Fungal_trans"/>
    <property type="match status" value="2"/>
</dbReference>
<dbReference type="GO" id="GO:0000981">
    <property type="term" value="F:DNA-binding transcription factor activity, RNA polymerase II-specific"/>
    <property type="evidence" value="ECO:0007669"/>
    <property type="project" value="InterPro"/>
</dbReference>
<dbReference type="InParanoid" id="G4T7B3"/>
<sequence>MDDNQENSELTLNHPKGKRGPSSSSCAECKRLKIRCSGATKAPFPCTSCIKRGVESVCPNGVVPERQRRKEAGEGDILRRRNQALTARIKELEAALAKATGGTAESPSSSGTQDSEATLKDPDDHALVESFGTLTIEDSGRTNWHGAHSPAINLLPSEEPVNVIGFQDQVFDESLPPELSLIAAAFPFTAPTVAATNMKEALRSFTPPYEEAVEVCDCFFIHAGWLGTPCTRDRFLSGIIVPLYAAGSWQNERPDVLALLFATLAVGYMFDQKRPQYDPLAFRMNKLCAAALALAKPIDRPTITSLEALQIHLFFHQLSDRPLALSRFWTLSSLAFRMAQSLGLHRDSRAWGLDPALDQRRRWLFWQLNFMDGVISLSYGRPRFFSPRHYDCPLPNESFRPDLLGFGTWRFQFLRDALIPVLEEAFSVQPSPTYATIMRLDKKIRDLPSLDLSTITVELAQMTAAQCMQLFCVGGIKKLALLYLHRRFLFEAANDANYADIMTHKYAYSVQAGFQTSIFMVKQLRGLLAKDPIMCTRLFFLWMHGFSALFNINHSCSITFATLLIKRPESEFAETALREMNALIEMYQKAGSSHRAQRCLVPMLVLRDKGQSILTLNRTGHTIKAPLDAHLETLLGGSPVVLKTNRGHCAYSDPVPPPLVNPPSVNTNYDLEALLGNEAGTPPKLFESSPPNINQPIDPMSFNWNQPLEAMPVSDTRVFEGMDDLVANYLRGQNGLFDAGQGPDWETLLDSGRTNWHGAHSPAINLLPSEEPVNVIGFQDQVFDESLPPELSLIAAAFPFTAPTVAATNMKEALRSFAPSYEEAVELCNCFFIHAAWLGTPCTRERFLAGIVVPLYAAGSWESERPDVLALFFASLAVGCMFDQRRPQYDPFAFRLNKLCAAALALAKPIDRPTITALEALQIHLFFHQLSDRPLAVSRLWTLSSLAFRMAQSLGLHRDSRAWGLDPALDQRRRWLFWQLNFMDGVIALSYGRPRFFSPRHYDCPLPNESFRPDLLGFGTWRFQFLRDALIPVLEEAFSVQPPPTYATIMRLDKKIRDLPTLDMSTISIDLASMTAPQCMQLFCVGGIKKLAILYLHRRFLFEAASDTSCADMMTHKYAYSVQAGFQTSLAMVKQLRGLFAKDPIIITLATLLIKRPESEFAETALREMNSIIEMYQKAGSSHRAQRCLVPMLVLRDKGQSILTLNRTGHTIKAPLDAHLETLLGGTPVVLKTNRGHCAYSDPVPPPLVTPATVDTNYDLEALLGNDGATPPKFFEASPPTSNQPIDPMSFNWNQPVQAMPVGDTRVFEGMDDLVANYLRGQNGLFDAGQGPDWETLLGTMT</sequence>
<dbReference type="GO" id="GO:0003677">
    <property type="term" value="F:DNA binding"/>
    <property type="evidence" value="ECO:0007669"/>
    <property type="project" value="InterPro"/>
</dbReference>
<evidence type="ECO:0000313" key="6">
    <source>
        <dbReference type="EMBL" id="CCA67206.1"/>
    </source>
</evidence>
<dbReference type="GO" id="GO:0005634">
    <property type="term" value="C:nucleus"/>
    <property type="evidence" value="ECO:0007669"/>
    <property type="project" value="UniProtKB-SubCell"/>
</dbReference>
<keyword evidence="7" id="KW-1185">Reference proteome</keyword>
<dbReference type="HOGENOM" id="CLU_258281_0_0_1"/>
<dbReference type="Proteomes" id="UP000007148">
    <property type="component" value="Unassembled WGS sequence"/>
</dbReference>
<gene>
    <name evidence="6" type="ORF">PIIN_01039</name>
</gene>
<feature type="region of interest" description="Disordered" evidence="4">
    <location>
        <begin position="98"/>
        <end position="122"/>
    </location>
</feature>
<name>G4T7B3_SERID</name>
<dbReference type="GO" id="GO:0008270">
    <property type="term" value="F:zinc ion binding"/>
    <property type="evidence" value="ECO:0007669"/>
    <property type="project" value="InterPro"/>
</dbReference>
<protein>
    <recommendedName>
        <fullName evidence="5">Zn(2)-C6 fungal-type domain-containing protein</fullName>
    </recommendedName>
</protein>
<dbReference type="Gene3D" id="4.10.240.10">
    <property type="entry name" value="Zn(2)-C6 fungal-type DNA-binding domain"/>
    <property type="match status" value="1"/>
</dbReference>
<comment type="caution">
    <text evidence="6">The sequence shown here is derived from an EMBL/GenBank/DDBJ whole genome shotgun (WGS) entry which is preliminary data.</text>
</comment>
<evidence type="ECO:0000313" key="7">
    <source>
        <dbReference type="Proteomes" id="UP000007148"/>
    </source>
</evidence>
<dbReference type="EMBL" id="CAFZ01000011">
    <property type="protein sequence ID" value="CCA67206.1"/>
    <property type="molecule type" value="Genomic_DNA"/>
</dbReference>
<feature type="domain" description="Zn(2)-C6 fungal-type" evidence="5">
    <location>
        <begin position="25"/>
        <end position="58"/>
    </location>
</feature>
<evidence type="ECO:0000256" key="2">
    <source>
        <dbReference type="ARBA" id="ARBA00022723"/>
    </source>
</evidence>
<dbReference type="PROSITE" id="PS00463">
    <property type="entry name" value="ZN2_CY6_FUNGAL_1"/>
    <property type="match status" value="1"/>
</dbReference>
<dbReference type="SMART" id="SM00906">
    <property type="entry name" value="Fungal_trans"/>
    <property type="match status" value="2"/>
</dbReference>
<keyword evidence="3" id="KW-0539">Nucleus</keyword>
<feature type="region of interest" description="Disordered" evidence="4">
    <location>
        <begin position="1"/>
        <end position="25"/>
    </location>
</feature>
<accession>G4T7B3</accession>
<feature type="compositionally biased region" description="Polar residues" evidence="4">
    <location>
        <begin position="103"/>
        <end position="116"/>
    </location>
</feature>
<dbReference type="PANTHER" id="PTHR31001">
    <property type="entry name" value="UNCHARACTERIZED TRANSCRIPTIONAL REGULATORY PROTEIN"/>
    <property type="match status" value="1"/>
</dbReference>
<dbReference type="SMART" id="SM00066">
    <property type="entry name" value="GAL4"/>
    <property type="match status" value="1"/>
</dbReference>
<dbReference type="STRING" id="1109443.G4T7B3"/>
<dbReference type="OrthoDB" id="424974at2759"/>
<dbReference type="InterPro" id="IPR007219">
    <property type="entry name" value="XnlR_reg_dom"/>
</dbReference>
<dbReference type="InterPro" id="IPR036864">
    <property type="entry name" value="Zn2-C6_fun-type_DNA-bd_sf"/>
</dbReference>
<evidence type="ECO:0000256" key="1">
    <source>
        <dbReference type="ARBA" id="ARBA00004123"/>
    </source>
</evidence>
<dbReference type="SUPFAM" id="SSF57701">
    <property type="entry name" value="Zn2/Cys6 DNA-binding domain"/>
    <property type="match status" value="1"/>
</dbReference>
<evidence type="ECO:0000259" key="5">
    <source>
        <dbReference type="PROSITE" id="PS50048"/>
    </source>
</evidence>
<dbReference type="CDD" id="cd00067">
    <property type="entry name" value="GAL4"/>
    <property type="match status" value="1"/>
</dbReference>
<reference evidence="6 7" key="1">
    <citation type="journal article" date="2011" name="PLoS Pathog.">
        <title>Endophytic Life Strategies Decoded by Genome and Transcriptome Analyses of the Mutualistic Root Symbiont Piriformospora indica.</title>
        <authorList>
            <person name="Zuccaro A."/>
            <person name="Lahrmann U."/>
            <person name="Guldener U."/>
            <person name="Langen G."/>
            <person name="Pfiffi S."/>
            <person name="Biedenkopf D."/>
            <person name="Wong P."/>
            <person name="Samans B."/>
            <person name="Grimm C."/>
            <person name="Basiewicz M."/>
            <person name="Murat C."/>
            <person name="Martin F."/>
            <person name="Kogel K.H."/>
        </authorList>
    </citation>
    <scope>NUCLEOTIDE SEQUENCE [LARGE SCALE GENOMIC DNA]</scope>
    <source>
        <strain evidence="6 7">DSM 11827</strain>
    </source>
</reference>
<evidence type="ECO:0000256" key="3">
    <source>
        <dbReference type="ARBA" id="ARBA00023242"/>
    </source>
</evidence>
<organism evidence="6 7">
    <name type="scientific">Serendipita indica (strain DSM 11827)</name>
    <name type="common">Root endophyte fungus</name>
    <name type="synonym">Piriformospora indica</name>
    <dbReference type="NCBI Taxonomy" id="1109443"/>
    <lineage>
        <taxon>Eukaryota</taxon>
        <taxon>Fungi</taxon>
        <taxon>Dikarya</taxon>
        <taxon>Basidiomycota</taxon>
        <taxon>Agaricomycotina</taxon>
        <taxon>Agaricomycetes</taxon>
        <taxon>Sebacinales</taxon>
        <taxon>Serendipitaceae</taxon>
        <taxon>Serendipita</taxon>
    </lineage>
</organism>
<dbReference type="InterPro" id="IPR050613">
    <property type="entry name" value="Sec_Metabolite_Reg"/>
</dbReference>